<accession>A0A1G2ASW0</accession>
<sequence length="160" mass="18720">MGRTIGNRKNNFFELQKDKKHGILKQEKKPKNAMPLKRFLFIMSFSTVICWLAWSTVLFFIDPFHSGWIGPLSFYASLFFALLGTFALVGFLLRWALIRKEPAFRHIGISLRQGSLLALFVIMTLLLQAEKIFVWWSLALLLFGFAILEIFFFLRHSERK</sequence>
<proteinExistence type="predicted"/>
<comment type="caution">
    <text evidence="2">The sequence shown here is derived from an EMBL/GenBank/DDBJ whole genome shotgun (WGS) entry which is preliminary data.</text>
</comment>
<feature type="transmembrane region" description="Helical" evidence="1">
    <location>
        <begin position="109"/>
        <end position="127"/>
    </location>
</feature>
<feature type="transmembrane region" description="Helical" evidence="1">
    <location>
        <begin position="39"/>
        <end position="61"/>
    </location>
</feature>
<feature type="transmembrane region" description="Helical" evidence="1">
    <location>
        <begin position="73"/>
        <end position="97"/>
    </location>
</feature>
<dbReference type="EMBL" id="MHKB01000007">
    <property type="protein sequence ID" value="OGY79755.1"/>
    <property type="molecule type" value="Genomic_DNA"/>
</dbReference>
<evidence type="ECO:0000313" key="3">
    <source>
        <dbReference type="Proteomes" id="UP000177165"/>
    </source>
</evidence>
<dbReference type="STRING" id="1798540.A3B74_01785"/>
<protein>
    <submittedName>
        <fullName evidence="2">Uncharacterized protein</fullName>
    </submittedName>
</protein>
<evidence type="ECO:0000256" key="1">
    <source>
        <dbReference type="SAM" id="Phobius"/>
    </source>
</evidence>
<feature type="transmembrane region" description="Helical" evidence="1">
    <location>
        <begin position="133"/>
        <end position="154"/>
    </location>
</feature>
<dbReference type="Proteomes" id="UP000177165">
    <property type="component" value="Unassembled WGS sequence"/>
</dbReference>
<keyword evidence="1" id="KW-0472">Membrane</keyword>
<keyword evidence="1" id="KW-1133">Transmembrane helix</keyword>
<dbReference type="AlphaFoldDB" id="A0A1G2ASW0"/>
<name>A0A1G2ASW0_9BACT</name>
<organism evidence="2 3">
    <name type="scientific">Candidatus Kerfeldbacteria bacterium RIFCSPHIGHO2_02_FULL_42_14</name>
    <dbReference type="NCBI Taxonomy" id="1798540"/>
    <lineage>
        <taxon>Bacteria</taxon>
        <taxon>Candidatus Kerfeldiibacteriota</taxon>
    </lineage>
</organism>
<evidence type="ECO:0000313" key="2">
    <source>
        <dbReference type="EMBL" id="OGY79755.1"/>
    </source>
</evidence>
<reference evidence="2 3" key="1">
    <citation type="journal article" date="2016" name="Nat. Commun.">
        <title>Thousands of microbial genomes shed light on interconnected biogeochemical processes in an aquifer system.</title>
        <authorList>
            <person name="Anantharaman K."/>
            <person name="Brown C.T."/>
            <person name="Hug L.A."/>
            <person name="Sharon I."/>
            <person name="Castelle C.J."/>
            <person name="Probst A.J."/>
            <person name="Thomas B.C."/>
            <person name="Singh A."/>
            <person name="Wilkins M.J."/>
            <person name="Karaoz U."/>
            <person name="Brodie E.L."/>
            <person name="Williams K.H."/>
            <person name="Hubbard S.S."/>
            <person name="Banfield J.F."/>
        </authorList>
    </citation>
    <scope>NUCLEOTIDE SEQUENCE [LARGE SCALE GENOMIC DNA]</scope>
</reference>
<gene>
    <name evidence="2" type="ORF">A3B74_01785</name>
</gene>
<keyword evidence="1" id="KW-0812">Transmembrane</keyword>